<sequence>MVEGYKEPPVYRSVLSKHHLSDHHHHHHHPSHSKRKSNSELRLYHQLLNHDNNAVLYDPILGPCHSDCFRCRYIFSNPSS</sequence>
<evidence type="ECO:0000313" key="3">
    <source>
        <dbReference type="Proteomes" id="UP000297245"/>
    </source>
</evidence>
<feature type="compositionally biased region" description="Basic residues" evidence="1">
    <location>
        <begin position="15"/>
        <end position="36"/>
    </location>
</feature>
<reference evidence="2 3" key="1">
    <citation type="journal article" date="2019" name="Nat. Ecol. Evol.">
        <title>Megaphylogeny resolves global patterns of mushroom evolution.</title>
        <authorList>
            <person name="Varga T."/>
            <person name="Krizsan K."/>
            <person name="Foldi C."/>
            <person name="Dima B."/>
            <person name="Sanchez-Garcia M."/>
            <person name="Sanchez-Ramirez S."/>
            <person name="Szollosi G.J."/>
            <person name="Szarkandi J.G."/>
            <person name="Papp V."/>
            <person name="Albert L."/>
            <person name="Andreopoulos W."/>
            <person name="Angelini C."/>
            <person name="Antonin V."/>
            <person name="Barry K.W."/>
            <person name="Bougher N.L."/>
            <person name="Buchanan P."/>
            <person name="Buyck B."/>
            <person name="Bense V."/>
            <person name="Catcheside P."/>
            <person name="Chovatia M."/>
            <person name="Cooper J."/>
            <person name="Damon W."/>
            <person name="Desjardin D."/>
            <person name="Finy P."/>
            <person name="Geml J."/>
            <person name="Haridas S."/>
            <person name="Hughes K."/>
            <person name="Justo A."/>
            <person name="Karasinski D."/>
            <person name="Kautmanova I."/>
            <person name="Kiss B."/>
            <person name="Kocsube S."/>
            <person name="Kotiranta H."/>
            <person name="LaButti K.M."/>
            <person name="Lechner B.E."/>
            <person name="Liimatainen K."/>
            <person name="Lipzen A."/>
            <person name="Lukacs Z."/>
            <person name="Mihaltcheva S."/>
            <person name="Morgado L.N."/>
            <person name="Niskanen T."/>
            <person name="Noordeloos M.E."/>
            <person name="Ohm R.A."/>
            <person name="Ortiz-Santana B."/>
            <person name="Ovrebo C."/>
            <person name="Racz N."/>
            <person name="Riley R."/>
            <person name="Savchenko A."/>
            <person name="Shiryaev A."/>
            <person name="Soop K."/>
            <person name="Spirin V."/>
            <person name="Szebenyi C."/>
            <person name="Tomsovsky M."/>
            <person name="Tulloss R.E."/>
            <person name="Uehling J."/>
            <person name="Grigoriev I.V."/>
            <person name="Vagvolgyi C."/>
            <person name="Papp T."/>
            <person name="Martin F.M."/>
            <person name="Miettinen O."/>
            <person name="Hibbett D.S."/>
            <person name="Nagy L.G."/>
        </authorList>
    </citation>
    <scope>NUCLEOTIDE SEQUENCE [LARGE SCALE GENOMIC DNA]</scope>
    <source>
        <strain evidence="2 3">CBS 962.96</strain>
    </source>
</reference>
<dbReference type="AlphaFoldDB" id="A0A4S8MT99"/>
<gene>
    <name evidence="2" type="ORF">K435DRAFT_507977</name>
</gene>
<keyword evidence="3" id="KW-1185">Reference proteome</keyword>
<dbReference type="EMBL" id="ML179043">
    <property type="protein sequence ID" value="THV06423.1"/>
    <property type="molecule type" value="Genomic_DNA"/>
</dbReference>
<proteinExistence type="predicted"/>
<accession>A0A4S8MT99</accession>
<dbReference type="Proteomes" id="UP000297245">
    <property type="component" value="Unassembled WGS sequence"/>
</dbReference>
<organism evidence="2 3">
    <name type="scientific">Dendrothele bispora (strain CBS 962.96)</name>
    <dbReference type="NCBI Taxonomy" id="1314807"/>
    <lineage>
        <taxon>Eukaryota</taxon>
        <taxon>Fungi</taxon>
        <taxon>Dikarya</taxon>
        <taxon>Basidiomycota</taxon>
        <taxon>Agaricomycotina</taxon>
        <taxon>Agaricomycetes</taxon>
        <taxon>Agaricomycetidae</taxon>
        <taxon>Agaricales</taxon>
        <taxon>Agaricales incertae sedis</taxon>
        <taxon>Dendrothele</taxon>
    </lineage>
</organism>
<name>A0A4S8MT99_DENBC</name>
<evidence type="ECO:0000313" key="2">
    <source>
        <dbReference type="EMBL" id="THV06423.1"/>
    </source>
</evidence>
<evidence type="ECO:0000256" key="1">
    <source>
        <dbReference type="SAM" id="MobiDB-lite"/>
    </source>
</evidence>
<protein>
    <submittedName>
        <fullName evidence="2">Uncharacterized protein</fullName>
    </submittedName>
</protein>
<feature type="region of interest" description="Disordered" evidence="1">
    <location>
        <begin position="13"/>
        <end position="40"/>
    </location>
</feature>